<evidence type="ECO:0000256" key="3">
    <source>
        <dbReference type="ARBA" id="ARBA00022448"/>
    </source>
</evidence>
<evidence type="ECO:0000256" key="11">
    <source>
        <dbReference type="ARBA" id="ARBA00022967"/>
    </source>
</evidence>
<keyword evidence="14" id="KW-0406">Ion transport</keyword>
<protein>
    <submittedName>
        <fullName evidence="18">Copper transporting ATPase</fullName>
    </submittedName>
</protein>
<evidence type="ECO:0000256" key="9">
    <source>
        <dbReference type="ARBA" id="ARBA00022840"/>
    </source>
</evidence>
<keyword evidence="16" id="KW-1003">Cell membrane</keyword>
<evidence type="ECO:0000256" key="15">
    <source>
        <dbReference type="ARBA" id="ARBA00023136"/>
    </source>
</evidence>
<dbReference type="NCBIfam" id="TIGR01525">
    <property type="entry name" value="ATPase-IB_hvy"/>
    <property type="match status" value="1"/>
</dbReference>
<dbReference type="GO" id="GO:0055070">
    <property type="term" value="P:copper ion homeostasis"/>
    <property type="evidence" value="ECO:0007669"/>
    <property type="project" value="TreeGrafter"/>
</dbReference>
<dbReference type="PRINTS" id="PR00120">
    <property type="entry name" value="HATPASE"/>
</dbReference>
<keyword evidence="11" id="KW-1278">Translocase</keyword>
<feature type="transmembrane region" description="Helical" evidence="16">
    <location>
        <begin position="769"/>
        <end position="788"/>
    </location>
</feature>
<dbReference type="InterPro" id="IPR036412">
    <property type="entry name" value="HAD-like_sf"/>
</dbReference>
<dbReference type="SFLD" id="SFLDF00027">
    <property type="entry name" value="p-type_atpase"/>
    <property type="match status" value="1"/>
</dbReference>
<dbReference type="Gene3D" id="3.30.70.100">
    <property type="match status" value="2"/>
</dbReference>
<dbReference type="SUPFAM" id="SSF56784">
    <property type="entry name" value="HAD-like"/>
    <property type="match status" value="1"/>
</dbReference>
<comment type="caution">
    <text evidence="18">The sequence shown here is derived from an EMBL/GenBank/DDBJ whole genome shotgun (WGS) entry which is preliminary data.</text>
</comment>
<comment type="subcellular location">
    <subcellularLocation>
        <location evidence="16">Cell membrane</location>
    </subcellularLocation>
    <subcellularLocation>
        <location evidence="1">Endomembrane system</location>
        <topology evidence="1">Multi-pass membrane protein</topology>
    </subcellularLocation>
</comment>
<dbReference type="SUPFAM" id="SSF81653">
    <property type="entry name" value="Calcium ATPase, transduction domain A"/>
    <property type="match status" value="1"/>
</dbReference>
<dbReference type="PANTHER" id="PTHR43520">
    <property type="entry name" value="ATP7, ISOFORM B"/>
    <property type="match status" value="1"/>
</dbReference>
<evidence type="ECO:0000256" key="6">
    <source>
        <dbReference type="ARBA" id="ARBA00022737"/>
    </source>
</evidence>
<proteinExistence type="inferred from homology"/>
<gene>
    <name evidence="18" type="ORF">PMES_01841</name>
</gene>
<comment type="similarity">
    <text evidence="2 16">Belongs to the cation transport ATPase (P-type) (TC 3.A.3) family. Type IB subfamily.</text>
</comment>
<dbReference type="GO" id="GO:0043682">
    <property type="term" value="F:P-type divalent copper transporter activity"/>
    <property type="evidence" value="ECO:0007669"/>
    <property type="project" value="TreeGrafter"/>
</dbReference>
<feature type="transmembrane region" description="Helical" evidence="16">
    <location>
        <begin position="448"/>
        <end position="471"/>
    </location>
</feature>
<dbReference type="GO" id="GO:0005524">
    <property type="term" value="F:ATP binding"/>
    <property type="evidence" value="ECO:0007669"/>
    <property type="project" value="UniProtKB-UniRule"/>
</dbReference>
<dbReference type="CDD" id="cd02094">
    <property type="entry name" value="P-type_ATPase_Cu-like"/>
    <property type="match status" value="1"/>
</dbReference>
<evidence type="ECO:0000256" key="8">
    <source>
        <dbReference type="ARBA" id="ARBA00022796"/>
    </source>
</evidence>
<feature type="transmembrane region" description="Helical" evidence="16">
    <location>
        <begin position="420"/>
        <end position="442"/>
    </location>
</feature>
<dbReference type="CDD" id="cd00371">
    <property type="entry name" value="HMA"/>
    <property type="match status" value="2"/>
</dbReference>
<keyword evidence="15 16" id="KW-0472">Membrane</keyword>
<feature type="transmembrane region" description="Helical" evidence="16">
    <location>
        <begin position="161"/>
        <end position="179"/>
    </location>
</feature>
<keyword evidence="4 16" id="KW-0812">Transmembrane</keyword>
<keyword evidence="5 16" id="KW-0479">Metal-binding</keyword>
<keyword evidence="12 16" id="KW-1133">Transmembrane helix</keyword>
<organism evidence="18 19">
    <name type="scientific">Profundibacterium mesophilum KAUST100406-0324</name>
    <dbReference type="NCBI Taxonomy" id="1037889"/>
    <lineage>
        <taxon>Bacteria</taxon>
        <taxon>Pseudomonadati</taxon>
        <taxon>Pseudomonadota</taxon>
        <taxon>Alphaproteobacteria</taxon>
        <taxon>Rhodobacterales</taxon>
        <taxon>Roseobacteraceae</taxon>
        <taxon>Profundibacterium</taxon>
    </lineage>
</organism>
<evidence type="ECO:0000256" key="12">
    <source>
        <dbReference type="ARBA" id="ARBA00022989"/>
    </source>
</evidence>
<dbReference type="NCBIfam" id="TIGR01494">
    <property type="entry name" value="ATPase_P-type"/>
    <property type="match status" value="1"/>
</dbReference>
<dbReference type="InterPro" id="IPR023214">
    <property type="entry name" value="HAD_sf"/>
</dbReference>
<dbReference type="NCBIfam" id="TIGR01511">
    <property type="entry name" value="ATPase-IB1_Cu"/>
    <property type="match status" value="1"/>
</dbReference>
<dbReference type="NCBIfam" id="TIGR00003">
    <property type="entry name" value="copper ion binding protein"/>
    <property type="match status" value="1"/>
</dbReference>
<dbReference type="PROSITE" id="PS00154">
    <property type="entry name" value="ATPASE_E1_E2"/>
    <property type="match status" value="1"/>
</dbReference>
<name>A0A921NQR8_9RHOB</name>
<dbReference type="EMBL" id="APKE01000022">
    <property type="protein sequence ID" value="KAF0675755.1"/>
    <property type="molecule type" value="Genomic_DNA"/>
</dbReference>
<dbReference type="InterPro" id="IPR023298">
    <property type="entry name" value="ATPase_P-typ_TM_dom_sf"/>
</dbReference>
<keyword evidence="3" id="KW-0813">Transport</keyword>
<dbReference type="InterPro" id="IPR027256">
    <property type="entry name" value="P-typ_ATPase_IB"/>
</dbReference>
<accession>A0A921NQR8</accession>
<dbReference type="GO" id="GO:0012505">
    <property type="term" value="C:endomembrane system"/>
    <property type="evidence" value="ECO:0007669"/>
    <property type="project" value="UniProtKB-SubCell"/>
</dbReference>
<dbReference type="SFLD" id="SFLDG00002">
    <property type="entry name" value="C1.7:_P-type_atpase_like"/>
    <property type="match status" value="1"/>
</dbReference>
<keyword evidence="7 16" id="KW-0547">Nucleotide-binding</keyword>
<sequence>MAQDLNFSLEGLSCASCVGRAERALSGVEGVREAHVNLAAETAQVHPADVDASAIAEALRVAGYPAVTREARFDVSGMSCASCTGRVERAVAGLPGIVSADVNLADETLHVTWLEGAATEDGIIAAAGAAGYGAVRVSADGPGAEAGGDLRARRRDEEVDALRRATLLAALLTAPVFVLEMGSHFVPGMHEWIMGTLGMRNSWLIQFVLVTLVMVWPGRRFVTLGIPALLRAAPNMNSLVALGTLAAWGYSTVALFAPAWLPEGTRGVYFEAAGVIVTLILLGRLLEARAKGRTGAAIRALVGLQPQTAMVLRGDRLEEVAIRDIAVGDTVRVRPGERIAVDGVVISGRSFVDESMITGEPVPIDKTEGAAVVGGTVNGAGSLDLRATAVGADTLLSGIVRMVQQAQGAKLPIQGMVDRIVRWFVPVVLATAVLSVSAWLLVGPEPALALALVSGVSVLIVACPCAMGLATPTSVMVGSGRAAELGVLFRKGDALQSLQEARVVAFDKTGTLTMGRPELTEFATAEDLDETARDALLARIAAVEAHSEHPIAEAVLRAAKMRDLPMPAVEDFTAITGLGVSATVEGRRIVIGADRLMAREGIDLSGLAARGDALGDQGRTPLYAAQDGRAVALIGVADPVKPSAARMVETLQAQGLTVAMITGDNARTARAVGAELGIDEIVAEVMPDGKVAAIEALRAGASGGRLAFVGDGINDAPALAAADIGIAVGTGTDVAIETADVVLMSGDLAGVARAFEVSRRTIRNIRQNLFWAFVYNTALIPVAAGALYPLTGTLLSPILAAGAMALSSVFVLSNALRLRWIAAPGGEKAGTGELRPSRSVATPAQ</sequence>
<dbReference type="InterPro" id="IPR006121">
    <property type="entry name" value="HMA_dom"/>
</dbReference>
<feature type="transmembrane region" description="Helical" evidence="16">
    <location>
        <begin position="199"/>
        <end position="218"/>
    </location>
</feature>
<feature type="transmembrane region" description="Helical" evidence="16">
    <location>
        <begin position="794"/>
        <end position="812"/>
    </location>
</feature>
<dbReference type="InterPro" id="IPR036163">
    <property type="entry name" value="HMA_dom_sf"/>
</dbReference>
<dbReference type="GO" id="GO:0016887">
    <property type="term" value="F:ATP hydrolysis activity"/>
    <property type="evidence" value="ECO:0007669"/>
    <property type="project" value="InterPro"/>
</dbReference>
<feature type="domain" description="HMA" evidence="17">
    <location>
        <begin position="3"/>
        <end position="67"/>
    </location>
</feature>
<evidence type="ECO:0000259" key="17">
    <source>
        <dbReference type="PROSITE" id="PS50846"/>
    </source>
</evidence>
<dbReference type="InterPro" id="IPR008250">
    <property type="entry name" value="ATPase_P-typ_transduc_dom_A_sf"/>
</dbReference>
<dbReference type="InterPro" id="IPR018303">
    <property type="entry name" value="ATPase_P-typ_P_site"/>
</dbReference>
<dbReference type="SUPFAM" id="SSF81665">
    <property type="entry name" value="Calcium ATPase, transmembrane domain M"/>
    <property type="match status" value="1"/>
</dbReference>
<dbReference type="Gene3D" id="3.40.50.1000">
    <property type="entry name" value="HAD superfamily/HAD-like"/>
    <property type="match status" value="1"/>
</dbReference>
<dbReference type="SFLD" id="SFLDS00003">
    <property type="entry name" value="Haloacid_Dehalogenase"/>
    <property type="match status" value="1"/>
</dbReference>
<dbReference type="SUPFAM" id="SSF55008">
    <property type="entry name" value="HMA, heavy metal-associated domain"/>
    <property type="match status" value="2"/>
</dbReference>
<dbReference type="PRINTS" id="PR00119">
    <property type="entry name" value="CATATPASE"/>
</dbReference>
<evidence type="ECO:0000256" key="14">
    <source>
        <dbReference type="ARBA" id="ARBA00023065"/>
    </source>
</evidence>
<evidence type="ECO:0000256" key="1">
    <source>
        <dbReference type="ARBA" id="ARBA00004127"/>
    </source>
</evidence>
<evidence type="ECO:0000256" key="10">
    <source>
        <dbReference type="ARBA" id="ARBA00022842"/>
    </source>
</evidence>
<evidence type="ECO:0000256" key="16">
    <source>
        <dbReference type="RuleBase" id="RU362081"/>
    </source>
</evidence>
<keyword evidence="13" id="KW-0186">Copper</keyword>
<evidence type="ECO:0000256" key="4">
    <source>
        <dbReference type="ARBA" id="ARBA00022692"/>
    </source>
</evidence>
<dbReference type="Gene3D" id="3.40.1110.10">
    <property type="entry name" value="Calcium-transporting ATPase, cytoplasmic domain N"/>
    <property type="match status" value="1"/>
</dbReference>
<evidence type="ECO:0000256" key="5">
    <source>
        <dbReference type="ARBA" id="ARBA00022723"/>
    </source>
</evidence>
<dbReference type="AlphaFoldDB" id="A0A921NQR8"/>
<dbReference type="PROSITE" id="PS50846">
    <property type="entry name" value="HMA_2"/>
    <property type="match status" value="2"/>
</dbReference>
<dbReference type="PANTHER" id="PTHR43520:SF8">
    <property type="entry name" value="P-TYPE CU(+) TRANSPORTER"/>
    <property type="match status" value="1"/>
</dbReference>
<feature type="transmembrane region" description="Helical" evidence="16">
    <location>
        <begin position="239"/>
        <end position="261"/>
    </location>
</feature>
<dbReference type="Pfam" id="PF00702">
    <property type="entry name" value="Hydrolase"/>
    <property type="match status" value="1"/>
</dbReference>
<dbReference type="Pfam" id="PF00122">
    <property type="entry name" value="E1-E2_ATPase"/>
    <property type="match status" value="1"/>
</dbReference>
<feature type="domain" description="HMA" evidence="17">
    <location>
        <begin position="69"/>
        <end position="135"/>
    </location>
</feature>
<dbReference type="InterPro" id="IPR017969">
    <property type="entry name" value="Heavy-metal-associated_CS"/>
</dbReference>
<keyword evidence="9 16" id="KW-0067">ATP-binding</keyword>
<dbReference type="OrthoDB" id="9807843at2"/>
<dbReference type="InterPro" id="IPR059000">
    <property type="entry name" value="ATPase_P-type_domA"/>
</dbReference>
<evidence type="ECO:0000256" key="13">
    <source>
        <dbReference type="ARBA" id="ARBA00023008"/>
    </source>
</evidence>
<dbReference type="InterPro" id="IPR023299">
    <property type="entry name" value="ATPase_P-typ_cyto_dom_N"/>
</dbReference>
<dbReference type="InterPro" id="IPR044492">
    <property type="entry name" value="P_typ_ATPase_HD_dom"/>
</dbReference>
<reference evidence="18" key="1">
    <citation type="submission" date="2013-03" db="EMBL/GenBank/DDBJ databases">
        <title>Genome Sequence of the Profundibacterium mesophilum strain KAUST100406-0324T from Red Sea, a novel genus in the family Rhodobacteraceae.</title>
        <authorList>
            <person name="Essack M."/>
            <person name="Alam I."/>
            <person name="Lafi F."/>
            <person name="Alawi W."/>
            <person name="Kamanu F."/>
            <person name="Al-Suwailem A."/>
            <person name="Lee O.O."/>
            <person name="Xu Y."/>
            <person name="Bajic V."/>
            <person name="Qian P.-Y."/>
            <person name="Archer J."/>
        </authorList>
    </citation>
    <scope>NUCLEOTIDE SEQUENCE</scope>
    <source>
        <strain evidence="18">KAUST100406-0324</strain>
    </source>
</reference>
<evidence type="ECO:0000313" key="18">
    <source>
        <dbReference type="EMBL" id="KAF0675755.1"/>
    </source>
</evidence>
<dbReference type="InterPro" id="IPR006122">
    <property type="entry name" value="HMA_Cu_ion-bd"/>
</dbReference>
<evidence type="ECO:0000313" key="19">
    <source>
        <dbReference type="Proteomes" id="UP000698242"/>
    </source>
</evidence>
<keyword evidence="10" id="KW-0460">Magnesium</keyword>
<feature type="transmembrane region" description="Helical" evidence="16">
    <location>
        <begin position="267"/>
        <end position="286"/>
    </location>
</feature>
<dbReference type="Gene3D" id="2.70.150.10">
    <property type="entry name" value="Calcium-transporting ATPase, cytoplasmic transduction domain A"/>
    <property type="match status" value="1"/>
</dbReference>
<evidence type="ECO:0000256" key="7">
    <source>
        <dbReference type="ARBA" id="ARBA00022741"/>
    </source>
</evidence>
<dbReference type="FunFam" id="2.70.150.10:FF:000002">
    <property type="entry name" value="Copper-transporting ATPase 1, putative"/>
    <property type="match status" value="1"/>
</dbReference>
<dbReference type="PROSITE" id="PS01047">
    <property type="entry name" value="HMA_1"/>
    <property type="match status" value="1"/>
</dbReference>
<dbReference type="GO" id="GO:0005886">
    <property type="term" value="C:plasma membrane"/>
    <property type="evidence" value="ECO:0007669"/>
    <property type="project" value="UniProtKB-SubCell"/>
</dbReference>
<dbReference type="Proteomes" id="UP000698242">
    <property type="component" value="Unassembled WGS sequence"/>
</dbReference>
<evidence type="ECO:0000256" key="2">
    <source>
        <dbReference type="ARBA" id="ARBA00006024"/>
    </source>
</evidence>
<dbReference type="GO" id="GO:0005507">
    <property type="term" value="F:copper ion binding"/>
    <property type="evidence" value="ECO:0007669"/>
    <property type="project" value="InterPro"/>
</dbReference>
<keyword evidence="6" id="KW-0677">Repeat</keyword>
<dbReference type="InterPro" id="IPR001757">
    <property type="entry name" value="P_typ_ATPase"/>
</dbReference>
<dbReference type="RefSeq" id="WP_159965406.1">
    <property type="nucleotide sequence ID" value="NZ_APKE01000022.1"/>
</dbReference>
<dbReference type="Pfam" id="PF00403">
    <property type="entry name" value="HMA"/>
    <property type="match status" value="2"/>
</dbReference>
<keyword evidence="8" id="KW-0187">Copper transport</keyword>
<keyword evidence="19" id="KW-1185">Reference proteome</keyword>